<dbReference type="InterPro" id="IPR011234">
    <property type="entry name" value="Fumarylacetoacetase-like_C"/>
</dbReference>
<dbReference type="PANTHER" id="PTHR42796:SF4">
    <property type="entry name" value="FUMARYLACETOACETATE HYDROLASE DOMAIN-CONTAINING PROTEIN 2A"/>
    <property type="match status" value="1"/>
</dbReference>
<dbReference type="Proteomes" id="UP000008363">
    <property type="component" value="Unassembled WGS sequence"/>
</dbReference>
<dbReference type="GO" id="GO:0044281">
    <property type="term" value="P:small molecule metabolic process"/>
    <property type="evidence" value="ECO:0007669"/>
    <property type="project" value="UniProtKB-ARBA"/>
</dbReference>
<dbReference type="EMBL" id="BAHC01000156">
    <property type="protein sequence ID" value="GAB92013.1"/>
    <property type="molecule type" value="Genomic_DNA"/>
</dbReference>
<feature type="domain" description="Fumarylacetoacetase-like C-terminal" evidence="3">
    <location>
        <begin position="74"/>
        <end position="278"/>
    </location>
</feature>
<dbReference type="Pfam" id="PF01557">
    <property type="entry name" value="FAA_hydrolase"/>
    <property type="match status" value="1"/>
</dbReference>
<dbReference type="SUPFAM" id="SSF56529">
    <property type="entry name" value="FAH"/>
    <property type="match status" value="1"/>
</dbReference>
<keyword evidence="4" id="KW-0378">Hydrolase</keyword>
<keyword evidence="5" id="KW-1185">Reference proteome</keyword>
<organism evidence="4 5">
    <name type="scientific">Gordonia rhizosphera NBRC 16068</name>
    <dbReference type="NCBI Taxonomy" id="1108045"/>
    <lineage>
        <taxon>Bacteria</taxon>
        <taxon>Bacillati</taxon>
        <taxon>Actinomycetota</taxon>
        <taxon>Actinomycetes</taxon>
        <taxon>Mycobacteriales</taxon>
        <taxon>Gordoniaceae</taxon>
        <taxon>Gordonia</taxon>
    </lineage>
</organism>
<accession>K6V6Z9</accession>
<name>K6V6Z9_9ACTN</name>
<evidence type="ECO:0000313" key="4">
    <source>
        <dbReference type="EMBL" id="GAB92013.1"/>
    </source>
</evidence>
<dbReference type="InterPro" id="IPR051121">
    <property type="entry name" value="FAH"/>
</dbReference>
<sequence length="286" mass="31032">MRLATVEIDDTMRTVARTARGVVRDVTAATGDCGLAALLPLTQRSALARELDLYPEIDITTARWLPPVPRPEHIVCVGLNFATHAVEVGTKTAAHPTLFTRFASSFVGHHDPLIRPFVSDTLDWEGELVVVIGDGGRHIAAEHAMAHVAGYSLMGENSVREFQLHSGQATAGKNFDASGSWGPWMITIDEIDDPDALEIITTVNGHRYQHGRAADLCFDAAQIIAYVSSFTTLQPGDVLALGTPPGIGHRQEPPRYLRDGDELVITIPGVMDLINTVRDENQEPTS</sequence>
<dbReference type="STRING" id="1108045.GORHZ_156_00240"/>
<dbReference type="GO" id="GO:0046872">
    <property type="term" value="F:metal ion binding"/>
    <property type="evidence" value="ECO:0007669"/>
    <property type="project" value="UniProtKB-KW"/>
</dbReference>
<comment type="similarity">
    <text evidence="1">Belongs to the FAH family.</text>
</comment>
<dbReference type="RefSeq" id="WP_006336040.1">
    <property type="nucleotide sequence ID" value="NZ_BAHC01000156.1"/>
</dbReference>
<evidence type="ECO:0000256" key="2">
    <source>
        <dbReference type="ARBA" id="ARBA00022723"/>
    </source>
</evidence>
<dbReference type="AlphaFoldDB" id="K6V6Z9"/>
<reference evidence="4 5" key="1">
    <citation type="submission" date="2012-08" db="EMBL/GenBank/DDBJ databases">
        <title>Whole genome shotgun sequence of Gordonia rhizosphera NBRC 16068.</title>
        <authorList>
            <person name="Takarada H."/>
            <person name="Isaki S."/>
            <person name="Hosoyama A."/>
            <person name="Tsuchikane K."/>
            <person name="Katsumata H."/>
            <person name="Baba S."/>
            <person name="Ohji S."/>
            <person name="Yamazaki S."/>
            <person name="Fujita N."/>
        </authorList>
    </citation>
    <scope>NUCLEOTIDE SEQUENCE [LARGE SCALE GENOMIC DNA]</scope>
    <source>
        <strain evidence="4 5">NBRC 16068</strain>
    </source>
</reference>
<evidence type="ECO:0000313" key="5">
    <source>
        <dbReference type="Proteomes" id="UP000008363"/>
    </source>
</evidence>
<dbReference type="eggNOG" id="COG0179">
    <property type="taxonomic scope" value="Bacteria"/>
</dbReference>
<dbReference type="InterPro" id="IPR036663">
    <property type="entry name" value="Fumarylacetoacetase_C_sf"/>
</dbReference>
<evidence type="ECO:0000256" key="1">
    <source>
        <dbReference type="ARBA" id="ARBA00010211"/>
    </source>
</evidence>
<dbReference type="GO" id="GO:0016787">
    <property type="term" value="F:hydrolase activity"/>
    <property type="evidence" value="ECO:0007669"/>
    <property type="project" value="UniProtKB-KW"/>
</dbReference>
<dbReference type="PANTHER" id="PTHR42796">
    <property type="entry name" value="FUMARYLACETOACETATE HYDROLASE DOMAIN-CONTAINING PROTEIN 2A-RELATED"/>
    <property type="match status" value="1"/>
</dbReference>
<keyword evidence="2" id="KW-0479">Metal-binding</keyword>
<proteinExistence type="inferred from homology"/>
<comment type="caution">
    <text evidence="4">The sequence shown here is derived from an EMBL/GenBank/DDBJ whole genome shotgun (WGS) entry which is preliminary data.</text>
</comment>
<evidence type="ECO:0000259" key="3">
    <source>
        <dbReference type="Pfam" id="PF01557"/>
    </source>
</evidence>
<dbReference type="Gene3D" id="3.90.850.10">
    <property type="entry name" value="Fumarylacetoacetase-like, C-terminal domain"/>
    <property type="match status" value="1"/>
</dbReference>
<gene>
    <name evidence="4" type="ORF">GORHZ_156_00240</name>
</gene>
<protein>
    <submittedName>
        <fullName evidence="4">Fumarylacetoacetate hydrolase family protein</fullName>
    </submittedName>
</protein>